<dbReference type="Gene3D" id="3.40.50.450">
    <property type="match status" value="1"/>
</dbReference>
<dbReference type="InterPro" id="IPR035966">
    <property type="entry name" value="PKF_sf"/>
</dbReference>
<evidence type="ECO:0008006" key="2">
    <source>
        <dbReference type="Google" id="ProtNLM"/>
    </source>
</evidence>
<sequence length="105" mass="11410">MTEAKNAFYAQSGGVTSVINASACGVIETARKNPDKITNVYAGRNGIIGALTEDLIDTNKETEADIAALKFTPSGAFGSCRYKLKAFDENMVQYERLIEIFKAHN</sequence>
<accession>A0A382BND6</accession>
<proteinExistence type="predicted"/>
<dbReference type="AlphaFoldDB" id="A0A382BND6"/>
<organism evidence="1">
    <name type="scientific">marine metagenome</name>
    <dbReference type="NCBI Taxonomy" id="408172"/>
    <lineage>
        <taxon>unclassified sequences</taxon>
        <taxon>metagenomes</taxon>
        <taxon>ecological metagenomes</taxon>
    </lineage>
</organism>
<name>A0A382BND6_9ZZZZ</name>
<feature type="non-terminal residue" evidence="1">
    <location>
        <position position="105"/>
    </location>
</feature>
<dbReference type="SUPFAM" id="SSF53784">
    <property type="entry name" value="Phosphofructokinase"/>
    <property type="match status" value="1"/>
</dbReference>
<dbReference type="GO" id="GO:0003872">
    <property type="term" value="F:6-phosphofructokinase activity"/>
    <property type="evidence" value="ECO:0007669"/>
    <property type="project" value="InterPro"/>
</dbReference>
<evidence type="ECO:0000313" key="1">
    <source>
        <dbReference type="EMBL" id="SVB14623.1"/>
    </source>
</evidence>
<reference evidence="1" key="1">
    <citation type="submission" date="2018-05" db="EMBL/GenBank/DDBJ databases">
        <authorList>
            <person name="Lanie J.A."/>
            <person name="Ng W.-L."/>
            <person name="Kazmierczak K.M."/>
            <person name="Andrzejewski T.M."/>
            <person name="Davidsen T.M."/>
            <person name="Wayne K.J."/>
            <person name="Tettelin H."/>
            <person name="Glass J.I."/>
            <person name="Rusch D."/>
            <person name="Podicherti R."/>
            <person name="Tsui H.-C.T."/>
            <person name="Winkler M.E."/>
        </authorList>
    </citation>
    <scope>NUCLEOTIDE SEQUENCE</scope>
</reference>
<gene>
    <name evidence="1" type="ORF">METZ01_LOCUS167477</name>
</gene>
<protein>
    <recommendedName>
        <fullName evidence="2">Phosphofructokinase domain-containing protein</fullName>
    </recommendedName>
</protein>
<dbReference type="EMBL" id="UINC01030359">
    <property type="protein sequence ID" value="SVB14623.1"/>
    <property type="molecule type" value="Genomic_DNA"/>
</dbReference>